<keyword evidence="4 5" id="KW-0472">Membrane</keyword>
<protein>
    <submittedName>
        <fullName evidence="7">Uncharacterized protein</fullName>
    </submittedName>
</protein>
<feature type="transmembrane region" description="Helical" evidence="5">
    <location>
        <begin position="110"/>
        <end position="128"/>
    </location>
</feature>
<evidence type="ECO:0000256" key="5">
    <source>
        <dbReference type="RuleBase" id="RU004379"/>
    </source>
</evidence>
<dbReference type="EMBL" id="KZ819325">
    <property type="protein sequence ID" value="PWN21629.1"/>
    <property type="molecule type" value="Genomic_DNA"/>
</dbReference>
<feature type="transmembrane region" description="Helical" evidence="5">
    <location>
        <begin position="161"/>
        <end position="182"/>
    </location>
</feature>
<evidence type="ECO:0000313" key="7">
    <source>
        <dbReference type="EMBL" id="PWN21629.1"/>
    </source>
</evidence>
<dbReference type="OrthoDB" id="7933078at2759"/>
<dbReference type="PANTHER" id="PTHR23291">
    <property type="entry name" value="BAX INHIBITOR-RELATED"/>
    <property type="match status" value="1"/>
</dbReference>
<keyword evidence="2 5" id="KW-0812">Transmembrane</keyword>
<dbReference type="Pfam" id="PF01027">
    <property type="entry name" value="Bax1-I"/>
    <property type="match status" value="1"/>
</dbReference>
<feature type="transmembrane region" description="Helical" evidence="5">
    <location>
        <begin position="135"/>
        <end position="155"/>
    </location>
</feature>
<feature type="region of interest" description="Disordered" evidence="6">
    <location>
        <begin position="1"/>
        <end position="56"/>
    </location>
</feature>
<evidence type="ECO:0000256" key="6">
    <source>
        <dbReference type="SAM" id="MobiDB-lite"/>
    </source>
</evidence>
<evidence type="ECO:0000256" key="1">
    <source>
        <dbReference type="ARBA" id="ARBA00004141"/>
    </source>
</evidence>
<accession>A0A316U8W9</accession>
<dbReference type="InterPro" id="IPR006214">
    <property type="entry name" value="Bax_inhibitor_1-related"/>
</dbReference>
<organism evidence="7 8">
    <name type="scientific">Pseudomicrostroma glucosiphilum</name>
    <dbReference type="NCBI Taxonomy" id="1684307"/>
    <lineage>
        <taxon>Eukaryota</taxon>
        <taxon>Fungi</taxon>
        <taxon>Dikarya</taxon>
        <taxon>Basidiomycota</taxon>
        <taxon>Ustilaginomycotina</taxon>
        <taxon>Exobasidiomycetes</taxon>
        <taxon>Microstromatales</taxon>
        <taxon>Microstromatales incertae sedis</taxon>
        <taxon>Pseudomicrostroma</taxon>
    </lineage>
</organism>
<evidence type="ECO:0000313" key="8">
    <source>
        <dbReference type="Proteomes" id="UP000245942"/>
    </source>
</evidence>
<reference evidence="7 8" key="1">
    <citation type="journal article" date="2018" name="Mol. Biol. Evol.">
        <title>Broad Genomic Sampling Reveals a Smut Pathogenic Ancestry of the Fungal Clade Ustilaginomycotina.</title>
        <authorList>
            <person name="Kijpornyongpan T."/>
            <person name="Mondo S.J."/>
            <person name="Barry K."/>
            <person name="Sandor L."/>
            <person name="Lee J."/>
            <person name="Lipzen A."/>
            <person name="Pangilinan J."/>
            <person name="LaButti K."/>
            <person name="Hainaut M."/>
            <person name="Henrissat B."/>
            <person name="Grigoriev I.V."/>
            <person name="Spatafora J.W."/>
            <person name="Aime M.C."/>
        </authorList>
    </citation>
    <scope>NUCLEOTIDE SEQUENCE [LARGE SCALE GENOMIC DNA]</scope>
    <source>
        <strain evidence="7 8">MCA 4718</strain>
    </source>
</reference>
<sequence>MSYSQPPPSYSSTNKKGYSAIPQDDPLTNPAAQASGAGRPIDPTEPRQEGDVDDDDFKYGVTVDQSTAEVRTQFLKKVYSILFIQLTSTAIVAGVMTTKPITAWVQEHQAVFLLPLFGSLVTMGLLFWKRHSHPLNLGLLGLFTLLEAFSLGAIVSYVDQIVVLQALVITGFVFLGLTLFTFQSNWDFSKMGPYLLGALMLFVGVGFVQIFLPFSKMADLGMAIAGVLIFSLYIVYDTHMICKRLPSDEWVLASISLYLDVLNLFISILRILNNQRED</sequence>
<gene>
    <name evidence="7" type="ORF">BCV69DRAFT_282347</name>
</gene>
<feature type="transmembrane region" description="Helical" evidence="5">
    <location>
        <begin position="250"/>
        <end position="272"/>
    </location>
</feature>
<evidence type="ECO:0000256" key="3">
    <source>
        <dbReference type="ARBA" id="ARBA00022989"/>
    </source>
</evidence>
<name>A0A316U8W9_9BASI</name>
<dbReference type="STRING" id="1684307.A0A316U8W9"/>
<dbReference type="RefSeq" id="XP_025348789.1">
    <property type="nucleotide sequence ID" value="XM_025492327.1"/>
</dbReference>
<comment type="similarity">
    <text evidence="5">Belongs to the BI1 family.</text>
</comment>
<proteinExistence type="inferred from homology"/>
<feature type="transmembrane region" description="Helical" evidence="5">
    <location>
        <begin position="220"/>
        <end position="238"/>
    </location>
</feature>
<keyword evidence="8" id="KW-1185">Reference proteome</keyword>
<dbReference type="Proteomes" id="UP000245942">
    <property type="component" value="Unassembled WGS sequence"/>
</dbReference>
<feature type="transmembrane region" description="Helical" evidence="5">
    <location>
        <begin position="194"/>
        <end position="214"/>
    </location>
</feature>
<evidence type="ECO:0000256" key="2">
    <source>
        <dbReference type="ARBA" id="ARBA00022692"/>
    </source>
</evidence>
<keyword evidence="3 5" id="KW-1133">Transmembrane helix</keyword>
<dbReference type="GO" id="GO:0016020">
    <property type="term" value="C:membrane"/>
    <property type="evidence" value="ECO:0007669"/>
    <property type="project" value="UniProtKB-SubCell"/>
</dbReference>
<evidence type="ECO:0000256" key="4">
    <source>
        <dbReference type="ARBA" id="ARBA00023136"/>
    </source>
</evidence>
<dbReference type="PANTHER" id="PTHR23291:SF50">
    <property type="entry name" value="PROTEIN LIFEGUARD 4"/>
    <property type="match status" value="1"/>
</dbReference>
<dbReference type="GeneID" id="37014061"/>
<dbReference type="AlphaFoldDB" id="A0A316U8W9"/>
<comment type="subcellular location">
    <subcellularLocation>
        <location evidence="1">Membrane</location>
        <topology evidence="1">Multi-pass membrane protein</topology>
    </subcellularLocation>
</comment>
<feature type="transmembrane region" description="Helical" evidence="5">
    <location>
        <begin position="78"/>
        <end position="98"/>
    </location>
</feature>